<name>A0A2P2I3Z9_9CRUS</name>
<evidence type="ECO:0000256" key="3">
    <source>
        <dbReference type="ARBA" id="ARBA00023128"/>
    </source>
</evidence>
<keyword evidence="5" id="KW-1133">Transmembrane helix</keyword>
<comment type="subcellular location">
    <subcellularLocation>
        <location evidence="1">Mitochondrion</location>
    </subcellularLocation>
</comment>
<keyword evidence="5" id="KW-0812">Transmembrane</keyword>
<dbReference type="GO" id="GO:0005739">
    <property type="term" value="C:mitochondrion"/>
    <property type="evidence" value="ECO:0007669"/>
    <property type="project" value="UniProtKB-SubCell"/>
</dbReference>
<dbReference type="InterPro" id="IPR036291">
    <property type="entry name" value="NAD(P)-bd_dom_sf"/>
</dbReference>
<dbReference type="PRINTS" id="PR00081">
    <property type="entry name" value="GDHRDH"/>
</dbReference>
<proteinExistence type="evidence at transcript level"/>
<dbReference type="PANTHER" id="PTHR44889">
    <property type="entry name" value="INACTIVE HYDROXYSTEROID DEHYDROGENASE-LIKE PROTEIN 1"/>
    <property type="match status" value="1"/>
</dbReference>
<dbReference type="CDD" id="cd05356">
    <property type="entry name" value="17beta-HSD1_like_SDR_c"/>
    <property type="match status" value="1"/>
</dbReference>
<protein>
    <submittedName>
        <fullName evidence="6">Inactive hydroxysteroid dehydrogenase-like protein 1</fullName>
    </submittedName>
</protein>
<comment type="similarity">
    <text evidence="4">Belongs to the short-chain dehydrogenases/reductases (SDR) family. 17-beta-HSD 3 subfamily.</text>
</comment>
<dbReference type="InterPro" id="IPR002347">
    <property type="entry name" value="SDR_fam"/>
</dbReference>
<organism evidence="6">
    <name type="scientific">Hirondellea gigas</name>
    <dbReference type="NCBI Taxonomy" id="1518452"/>
    <lineage>
        <taxon>Eukaryota</taxon>
        <taxon>Metazoa</taxon>
        <taxon>Ecdysozoa</taxon>
        <taxon>Arthropoda</taxon>
        <taxon>Crustacea</taxon>
        <taxon>Multicrustacea</taxon>
        <taxon>Malacostraca</taxon>
        <taxon>Eumalacostraca</taxon>
        <taxon>Peracarida</taxon>
        <taxon>Amphipoda</taxon>
        <taxon>Amphilochidea</taxon>
        <taxon>Lysianassida</taxon>
        <taxon>Lysianassidira</taxon>
        <taxon>Lysianassoidea</taxon>
        <taxon>Lysianassidae</taxon>
        <taxon>Hirondellea</taxon>
    </lineage>
</organism>
<feature type="transmembrane region" description="Helical" evidence="5">
    <location>
        <begin position="210"/>
        <end position="231"/>
    </location>
</feature>
<accession>A0A2P2I3Z9</accession>
<dbReference type="PRINTS" id="PR00080">
    <property type="entry name" value="SDRFAMILY"/>
</dbReference>
<dbReference type="InterPro" id="IPR052149">
    <property type="entry name" value="17-beta-HSD3-like"/>
</dbReference>
<dbReference type="FunFam" id="3.40.50.720:FF:000137">
    <property type="entry name" value="Hydroxysteroid (17-beta) dehydrogenase 3"/>
    <property type="match status" value="1"/>
</dbReference>
<evidence type="ECO:0000256" key="4">
    <source>
        <dbReference type="ARBA" id="ARBA00038261"/>
    </source>
</evidence>
<evidence type="ECO:0000313" key="6">
    <source>
        <dbReference type="EMBL" id="LAB68741.1"/>
    </source>
</evidence>
<evidence type="ECO:0000256" key="1">
    <source>
        <dbReference type="ARBA" id="ARBA00004173"/>
    </source>
</evidence>
<keyword evidence="5" id="KW-0472">Membrane</keyword>
<reference evidence="6" key="1">
    <citation type="journal article" date="2018" name="Biosci. Biotechnol. Biochem.">
        <title>Polysaccharide hydrolase of the hadal zone amphipods Hirondellea gigas.</title>
        <authorList>
            <person name="Kobayashi H."/>
            <person name="Nagahama T."/>
            <person name="Arai W."/>
            <person name="Sasagawa Y."/>
            <person name="Umeda M."/>
            <person name="Hayashi T."/>
            <person name="Nikaido I."/>
            <person name="Watanabe H."/>
            <person name="Oguri K."/>
            <person name="Kitazato H."/>
            <person name="Fujioka K."/>
            <person name="Kido Y."/>
            <person name="Takami H."/>
        </authorList>
    </citation>
    <scope>NUCLEOTIDE SEQUENCE</scope>
    <source>
        <tissue evidence="6">Whole body</tissue>
    </source>
</reference>
<dbReference type="EMBL" id="IACF01003112">
    <property type="protein sequence ID" value="LAB68741.1"/>
    <property type="molecule type" value="mRNA"/>
</dbReference>
<dbReference type="PIRSF" id="PIRSF000126">
    <property type="entry name" value="11-beta-HSD1"/>
    <property type="match status" value="1"/>
</dbReference>
<dbReference type="PANTHER" id="PTHR44889:SF1">
    <property type="entry name" value="INACTIVE HYDROXYSTEROID DEHYDROGENASE-LIKE PROTEIN 1"/>
    <property type="match status" value="1"/>
</dbReference>
<dbReference type="Gene3D" id="3.40.50.720">
    <property type="entry name" value="NAD(P)-binding Rossmann-like Domain"/>
    <property type="match status" value="1"/>
</dbReference>
<feature type="transmembrane region" description="Helical" evidence="5">
    <location>
        <begin position="35"/>
        <end position="59"/>
    </location>
</feature>
<dbReference type="AlphaFoldDB" id="A0A2P2I3Z9"/>
<dbReference type="Pfam" id="PF00106">
    <property type="entry name" value="adh_short"/>
    <property type="match status" value="1"/>
</dbReference>
<sequence length="344" mass="38246">MPSILSVPVRALGTVDSFGMLFSQYSSNFKTLDDILAVIGLIFVGRIALSAVWNICVGIRSMFWSRLWKKNFEKRYGGKWAVVTGCTDGIGKAYCHELAKDGLNIVLISRSMDKLNAVAEELKSQHGVETEVVQANFVEGETLYPRIDKHLQGKEISVLINNVGVMISHPKYYDEVTDFEMWSHINVNMASMAVMTKLILPGMLKKNKGAIVNIASIAATGPIPLLGIYAASKAFVEFLSLSMNSEYYWGHRGITIQTVTPAYVSTNMTSFSKWTHTPNPATPTPAQFAASAVSTIGYTDFTTGFWAHGIMKWIVDLMPRAVYMTFMKMQHMFLRSTVKNLHTS</sequence>
<keyword evidence="3" id="KW-0496">Mitochondrion</keyword>
<evidence type="ECO:0000256" key="5">
    <source>
        <dbReference type="SAM" id="Phobius"/>
    </source>
</evidence>
<evidence type="ECO:0000256" key="2">
    <source>
        <dbReference type="ARBA" id="ARBA00022857"/>
    </source>
</evidence>
<dbReference type="SUPFAM" id="SSF51735">
    <property type="entry name" value="NAD(P)-binding Rossmann-fold domains"/>
    <property type="match status" value="1"/>
</dbReference>
<keyword evidence="2" id="KW-0521">NADP</keyword>